<comment type="caution">
    <text evidence="6">The sequence shown here is derived from an EMBL/GenBank/DDBJ whole genome shotgun (WGS) entry which is preliminary data.</text>
</comment>
<feature type="domain" description="Ig-like" evidence="5">
    <location>
        <begin position="432"/>
        <end position="528"/>
    </location>
</feature>
<evidence type="ECO:0000259" key="5">
    <source>
        <dbReference type="PROSITE" id="PS50835"/>
    </source>
</evidence>
<dbReference type="InterPro" id="IPR007110">
    <property type="entry name" value="Ig-like_dom"/>
</dbReference>
<dbReference type="PANTHER" id="PTHR35971:SF5">
    <property type="entry name" value="OBSCURIN LIKE CYTOSKELETAL ADAPTOR 1"/>
    <property type="match status" value="1"/>
</dbReference>
<dbReference type="InterPro" id="IPR052385">
    <property type="entry name" value="Obscurin/Obscurin-like_Reg"/>
</dbReference>
<keyword evidence="2" id="KW-0963">Cytoplasm</keyword>
<proteinExistence type="predicted"/>
<evidence type="ECO:0000256" key="1">
    <source>
        <dbReference type="ARBA" id="ARBA00004496"/>
    </source>
</evidence>
<reference evidence="6" key="1">
    <citation type="submission" date="2023-06" db="EMBL/GenBank/DDBJ databases">
        <authorList>
            <person name="Delattre M."/>
        </authorList>
    </citation>
    <scope>NUCLEOTIDE SEQUENCE</scope>
    <source>
        <strain evidence="6">AF72</strain>
    </source>
</reference>
<evidence type="ECO:0000256" key="4">
    <source>
        <dbReference type="ARBA" id="ARBA00023157"/>
    </source>
</evidence>
<sequence>MLSPVTIQETDIVSDDEYPAEPHGTVESTYKDFNFVKKRQRCKLQAVIQPDVRIRGTARIAADNTFDVCVEQEGDSAEFRVHVYSMQADCTALTILVDDLSERAPSLRQNLDDFTETSSFDDFEEIRDLSDDDEDDYTDLPETAGVTVSIIARSMHDMVDAALEEIPWGEVEMTLPYAEHAMVRSMDSDSKMSSVQFNVTVSESNDAEQKKKLKSQDSFRSSKCSVDEEKTESSALSLNIPSYVIRLGSTATITCELNNYLPSNSKIEWMKGRDTVERCPGKVDRISHDLLEVLVISQVKLEDSDMYSLVVNDEAFPVAYLVVEEPGSGEDSTAETENSASFLSPAQTLFVMDGQPAVLSVQISDANQKIIWMKERKPLKEDGRIHFIETIDGYKKAIFAHTTTADQGTYYAYLGDRFTAITLVVEERIDEREVTVIASGTESEQEEEMREYLVPPGSTATIACELEESEEERQLIWIKDERRIEFGDEAKVEHVINGCKHYLVIHDTEPPDSGLYSVAIHGLEFKVAHLAVSDMATTHTNLRRKRISNTSLS</sequence>
<dbReference type="GO" id="GO:0005737">
    <property type="term" value="C:cytoplasm"/>
    <property type="evidence" value="ECO:0007669"/>
    <property type="project" value="UniProtKB-SubCell"/>
</dbReference>
<dbReference type="Proteomes" id="UP001177023">
    <property type="component" value="Unassembled WGS sequence"/>
</dbReference>
<dbReference type="Gene3D" id="2.60.40.10">
    <property type="entry name" value="Immunoglobulins"/>
    <property type="match status" value="3"/>
</dbReference>
<dbReference type="InterPro" id="IPR003599">
    <property type="entry name" value="Ig_sub"/>
</dbReference>
<evidence type="ECO:0000256" key="3">
    <source>
        <dbReference type="ARBA" id="ARBA00022553"/>
    </source>
</evidence>
<keyword evidence="4" id="KW-1015">Disulfide bond</keyword>
<gene>
    <name evidence="6" type="ORF">MSPICULIGERA_LOCUS9238</name>
</gene>
<dbReference type="InterPro" id="IPR036179">
    <property type="entry name" value="Ig-like_dom_sf"/>
</dbReference>
<evidence type="ECO:0000313" key="6">
    <source>
        <dbReference type="EMBL" id="CAJ0570802.1"/>
    </source>
</evidence>
<dbReference type="SUPFAM" id="SSF48726">
    <property type="entry name" value="Immunoglobulin"/>
    <property type="match status" value="3"/>
</dbReference>
<dbReference type="PROSITE" id="PS50835">
    <property type="entry name" value="IG_LIKE"/>
    <property type="match status" value="2"/>
</dbReference>
<feature type="domain" description="Ig-like" evidence="5">
    <location>
        <begin position="234"/>
        <end position="319"/>
    </location>
</feature>
<dbReference type="CDD" id="cd00096">
    <property type="entry name" value="Ig"/>
    <property type="match status" value="1"/>
</dbReference>
<evidence type="ECO:0000256" key="2">
    <source>
        <dbReference type="ARBA" id="ARBA00022490"/>
    </source>
</evidence>
<keyword evidence="7" id="KW-1185">Reference proteome</keyword>
<name>A0AA36CKK8_9BILA</name>
<dbReference type="InterPro" id="IPR013783">
    <property type="entry name" value="Ig-like_fold"/>
</dbReference>
<organism evidence="6 7">
    <name type="scientific">Mesorhabditis spiculigera</name>
    <dbReference type="NCBI Taxonomy" id="96644"/>
    <lineage>
        <taxon>Eukaryota</taxon>
        <taxon>Metazoa</taxon>
        <taxon>Ecdysozoa</taxon>
        <taxon>Nematoda</taxon>
        <taxon>Chromadorea</taxon>
        <taxon>Rhabditida</taxon>
        <taxon>Rhabditina</taxon>
        <taxon>Rhabditomorpha</taxon>
        <taxon>Rhabditoidea</taxon>
        <taxon>Rhabditidae</taxon>
        <taxon>Mesorhabditinae</taxon>
        <taxon>Mesorhabditis</taxon>
    </lineage>
</organism>
<evidence type="ECO:0000313" key="7">
    <source>
        <dbReference type="Proteomes" id="UP001177023"/>
    </source>
</evidence>
<comment type="subcellular location">
    <subcellularLocation>
        <location evidence="1">Cytoplasm</location>
    </subcellularLocation>
</comment>
<protein>
    <recommendedName>
        <fullName evidence="5">Ig-like domain-containing protein</fullName>
    </recommendedName>
</protein>
<dbReference type="AlphaFoldDB" id="A0AA36CKK8"/>
<keyword evidence="3" id="KW-0597">Phosphoprotein</keyword>
<dbReference type="PANTHER" id="PTHR35971">
    <property type="entry name" value="SI:DKEY-31G6.6"/>
    <property type="match status" value="1"/>
</dbReference>
<dbReference type="SMART" id="SM00409">
    <property type="entry name" value="IG"/>
    <property type="match status" value="3"/>
</dbReference>
<accession>A0AA36CKK8</accession>
<dbReference type="EMBL" id="CATQJA010002477">
    <property type="protein sequence ID" value="CAJ0570802.1"/>
    <property type="molecule type" value="Genomic_DNA"/>
</dbReference>
<feature type="non-terminal residue" evidence="6">
    <location>
        <position position="553"/>
    </location>
</feature>